<protein>
    <recommendedName>
        <fullName evidence="2">C2H2-type domain-containing protein</fullName>
    </recommendedName>
</protein>
<evidence type="ECO:0000313" key="4">
    <source>
        <dbReference type="Proteomes" id="UP000281553"/>
    </source>
</evidence>
<dbReference type="PROSITE" id="PS00028">
    <property type="entry name" value="ZINC_FINGER_C2H2_1"/>
    <property type="match status" value="1"/>
</dbReference>
<dbReference type="AlphaFoldDB" id="A0A3P7P6C9"/>
<dbReference type="PROSITE" id="PS50157">
    <property type="entry name" value="ZINC_FINGER_C2H2_2"/>
    <property type="match status" value="1"/>
</dbReference>
<proteinExistence type="predicted"/>
<evidence type="ECO:0000313" key="3">
    <source>
        <dbReference type="EMBL" id="VDN40797.1"/>
    </source>
</evidence>
<reference evidence="3 4" key="1">
    <citation type="submission" date="2018-11" db="EMBL/GenBank/DDBJ databases">
        <authorList>
            <consortium name="Pathogen Informatics"/>
        </authorList>
    </citation>
    <scope>NUCLEOTIDE SEQUENCE [LARGE SCALE GENOMIC DNA]</scope>
</reference>
<name>A0A3P7P6C9_DIBLA</name>
<dbReference type="InterPro" id="IPR013087">
    <property type="entry name" value="Znf_C2H2_type"/>
</dbReference>
<gene>
    <name evidence="3" type="ORF">DILT_LOCUS18346</name>
</gene>
<keyword evidence="1" id="KW-0479">Metal-binding</keyword>
<organism evidence="3 4">
    <name type="scientific">Dibothriocephalus latus</name>
    <name type="common">Fish tapeworm</name>
    <name type="synonym">Diphyllobothrium latum</name>
    <dbReference type="NCBI Taxonomy" id="60516"/>
    <lineage>
        <taxon>Eukaryota</taxon>
        <taxon>Metazoa</taxon>
        <taxon>Spiralia</taxon>
        <taxon>Lophotrochozoa</taxon>
        <taxon>Platyhelminthes</taxon>
        <taxon>Cestoda</taxon>
        <taxon>Eucestoda</taxon>
        <taxon>Diphyllobothriidea</taxon>
        <taxon>Diphyllobothriidae</taxon>
        <taxon>Dibothriocephalus</taxon>
    </lineage>
</organism>
<dbReference type="Proteomes" id="UP000281553">
    <property type="component" value="Unassembled WGS sequence"/>
</dbReference>
<dbReference type="OrthoDB" id="9368434at2759"/>
<feature type="domain" description="C2H2-type" evidence="2">
    <location>
        <begin position="13"/>
        <end position="41"/>
    </location>
</feature>
<sequence length="78" mass="8946">MEDMENIGDGLIFECKDCGNVYSSRANLRKHELVAHALEGEFFPLLFPIPQRFEFCSSVRQLDFENLELADKSCCKVT</sequence>
<dbReference type="GO" id="GO:0008270">
    <property type="term" value="F:zinc ion binding"/>
    <property type="evidence" value="ECO:0007669"/>
    <property type="project" value="UniProtKB-KW"/>
</dbReference>
<dbReference type="EMBL" id="UYRU01099591">
    <property type="protein sequence ID" value="VDN40797.1"/>
    <property type="molecule type" value="Genomic_DNA"/>
</dbReference>
<keyword evidence="1" id="KW-0863">Zinc-finger</keyword>
<accession>A0A3P7P6C9</accession>
<dbReference type="Pfam" id="PF00096">
    <property type="entry name" value="zf-C2H2"/>
    <property type="match status" value="1"/>
</dbReference>
<keyword evidence="1" id="KW-0862">Zinc</keyword>
<evidence type="ECO:0000259" key="2">
    <source>
        <dbReference type="PROSITE" id="PS50157"/>
    </source>
</evidence>
<dbReference type="Gene3D" id="3.30.160.60">
    <property type="entry name" value="Classic Zinc Finger"/>
    <property type="match status" value="1"/>
</dbReference>
<evidence type="ECO:0000256" key="1">
    <source>
        <dbReference type="PROSITE-ProRule" id="PRU00042"/>
    </source>
</evidence>
<keyword evidence="4" id="KW-1185">Reference proteome</keyword>